<reference evidence="2 3" key="1">
    <citation type="submission" date="2015-06" db="EMBL/GenBank/DDBJ databases">
        <title>Comparative genome analysis of nirS-carrying Bradyrhizobium sp. strains.</title>
        <authorList>
            <person name="Ishii S."/>
            <person name="Jang J."/>
            <person name="Nishizawa T."/>
            <person name="Senoo K."/>
        </authorList>
    </citation>
    <scope>NUCLEOTIDE SEQUENCE [LARGE SCALE GENOMIC DNA]</scope>
    <source>
        <strain evidence="2 3">TSA1</strain>
    </source>
</reference>
<evidence type="ECO:0000313" key="2">
    <source>
        <dbReference type="EMBL" id="PIT01601.1"/>
    </source>
</evidence>
<name>A0A2M6UAS1_9BRAD</name>
<dbReference type="EMBL" id="LFJC01000003">
    <property type="protein sequence ID" value="PIT01601.1"/>
    <property type="molecule type" value="Genomic_DNA"/>
</dbReference>
<feature type="compositionally biased region" description="Basic and acidic residues" evidence="1">
    <location>
        <begin position="124"/>
        <end position="137"/>
    </location>
</feature>
<dbReference type="Proteomes" id="UP000228930">
    <property type="component" value="Unassembled WGS sequence"/>
</dbReference>
<comment type="caution">
    <text evidence="2">The sequence shown here is derived from an EMBL/GenBank/DDBJ whole genome shotgun (WGS) entry which is preliminary data.</text>
</comment>
<evidence type="ECO:0000313" key="3">
    <source>
        <dbReference type="Proteomes" id="UP000228930"/>
    </source>
</evidence>
<gene>
    <name evidence="2" type="ORF">TSA1_13095</name>
</gene>
<organism evidence="2 3">
    <name type="scientific">Bradyrhizobium nitroreducens</name>
    <dbReference type="NCBI Taxonomy" id="709803"/>
    <lineage>
        <taxon>Bacteria</taxon>
        <taxon>Pseudomonadati</taxon>
        <taxon>Pseudomonadota</taxon>
        <taxon>Alphaproteobacteria</taxon>
        <taxon>Hyphomicrobiales</taxon>
        <taxon>Nitrobacteraceae</taxon>
        <taxon>Bradyrhizobium</taxon>
    </lineage>
</organism>
<feature type="region of interest" description="Disordered" evidence="1">
    <location>
        <begin position="1"/>
        <end position="99"/>
    </location>
</feature>
<feature type="region of interest" description="Disordered" evidence="1">
    <location>
        <begin position="124"/>
        <end position="152"/>
    </location>
</feature>
<protein>
    <submittedName>
        <fullName evidence="2">Uncharacterized protein</fullName>
    </submittedName>
</protein>
<proteinExistence type="predicted"/>
<sequence>MKRIGMHERAGLKQHRGDRALRRPTDDEPSGQQRAGEHQRLAGARRPCDRVVMLEPERDDILGPGDHGPAPDDQLDEQRRGRSRMIEFQRAVSRRRRQPVHRVRRFRIDLDAPDGLMGRIEQRRRQIQRRHDEDQQRSDPSAHAGVGKTVMV</sequence>
<evidence type="ECO:0000256" key="1">
    <source>
        <dbReference type="SAM" id="MobiDB-lite"/>
    </source>
</evidence>
<accession>A0A2M6UAS1</accession>
<feature type="compositionally biased region" description="Basic and acidic residues" evidence="1">
    <location>
        <begin position="1"/>
        <end position="26"/>
    </location>
</feature>
<feature type="compositionally biased region" description="Basic and acidic residues" evidence="1">
    <location>
        <begin position="76"/>
        <end position="87"/>
    </location>
</feature>
<keyword evidence="3" id="KW-1185">Reference proteome</keyword>
<dbReference type="AlphaFoldDB" id="A0A2M6UAS1"/>